<feature type="chain" id="PRO_5038644800" evidence="2">
    <location>
        <begin position="35"/>
        <end position="622"/>
    </location>
</feature>
<dbReference type="Gene3D" id="3.60.21.10">
    <property type="match status" value="1"/>
</dbReference>
<dbReference type="PANTHER" id="PTHR43143:SF1">
    <property type="entry name" value="SERINE_THREONINE-PROTEIN PHOSPHATASE CPPED1"/>
    <property type="match status" value="1"/>
</dbReference>
<dbReference type="InterPro" id="IPR022506">
    <property type="entry name" value="Metallophosphoesterase_PPA1498"/>
</dbReference>
<name>A0A3N0CPW7_9ACTN</name>
<reference evidence="4 5" key="1">
    <citation type="submission" date="2018-11" db="EMBL/GenBank/DDBJ databases">
        <authorList>
            <person name="Li F."/>
        </authorList>
    </citation>
    <scope>NUCLEOTIDE SEQUENCE [LARGE SCALE GENOMIC DNA]</scope>
    <source>
        <strain evidence="4 5">Gsoil 097</strain>
    </source>
</reference>
<dbReference type="Pfam" id="PF00149">
    <property type="entry name" value="Metallophos"/>
    <property type="match status" value="1"/>
</dbReference>
<dbReference type="NCBIfam" id="TIGR03767">
    <property type="entry name" value="P_acnes_RR"/>
    <property type="match status" value="1"/>
</dbReference>
<comment type="caution">
    <text evidence="4">The sequence shown here is derived from an EMBL/GenBank/DDBJ whole genome shotgun (WGS) entry which is preliminary data.</text>
</comment>
<keyword evidence="5" id="KW-1185">Reference proteome</keyword>
<evidence type="ECO:0000259" key="3">
    <source>
        <dbReference type="Pfam" id="PF00149"/>
    </source>
</evidence>
<gene>
    <name evidence="4" type="ORF">EFK50_03850</name>
</gene>
<dbReference type="EMBL" id="RJSE01000003">
    <property type="protein sequence ID" value="RNL65505.1"/>
    <property type="molecule type" value="Genomic_DNA"/>
</dbReference>
<dbReference type="AlphaFoldDB" id="A0A3N0CPW7"/>
<dbReference type="PANTHER" id="PTHR43143">
    <property type="entry name" value="METALLOPHOSPHOESTERASE, CALCINEURIN SUPERFAMILY"/>
    <property type="match status" value="1"/>
</dbReference>
<dbReference type="Proteomes" id="UP000267128">
    <property type="component" value="Unassembled WGS sequence"/>
</dbReference>
<proteinExistence type="predicted"/>
<keyword evidence="2" id="KW-0732">Signal</keyword>
<feature type="domain" description="Calcineurin-like phosphoesterase" evidence="3">
    <location>
        <begin position="255"/>
        <end position="468"/>
    </location>
</feature>
<dbReference type="InterPro" id="IPR029052">
    <property type="entry name" value="Metallo-depent_PP-like"/>
</dbReference>
<sequence length="622" mass="66018">MEMSRRNVLRGAAVVGGTAAATPVLFSLSQAAVAAGAASTTLARTYGPGAPNAKGYSKMVQNPGEAHTVRTGLGAEAGAGRAACRTPLLAFAQFSDIHVVDHQSPGRVEWLDRFEDPNSLGLVPGLLSSSYRPHEMLTAQTADAMVRAVNEVATGPVTNLPLGFMIETGDNSDNCQKNEIRWNIDILDGKVVRPDSGNFNKYEGVMDNNPLYYDTHYWHPEGTPGAKKDDKLRANSGFPAVPGLLTAARQPFTAEGLDIPWYTVFGNHDGLIQGNFPNATTQLDLLSRGAVKVITVPPGLSQSDVLNAVAKQDIGELLSSINLLPGARLVTPDPARKNLSRKEVINEYFNTSSLPVGHGYTTANKTNGTAYYYFDQPGFRFIAMDSVNPNGYADGSLDQAQFAWLKATIASATGRAVIVFSHHTSSTMSNPLVLTGLDPSLRTLGPAVTSYLLSQPRVIAWVNGHTHVNKITPHVRADNSGGFWEINTASHIDFPQQARLIEVVDNKDDTMSIFTTIVDHAGAVDYAGDLSSTVGLAGLARELSANDPQNDRAAHAGTPDDRNTELLLPTPVELRGALCAPPAPLQAPAESSMGLGAVAALAGGAVAAKVISRRDEAQKVDA</sequence>
<organism evidence="4 5">
    <name type="scientific">Nocardioides marmoriginsengisoli</name>
    <dbReference type="NCBI Taxonomy" id="661483"/>
    <lineage>
        <taxon>Bacteria</taxon>
        <taxon>Bacillati</taxon>
        <taxon>Actinomycetota</taxon>
        <taxon>Actinomycetes</taxon>
        <taxon>Propionibacteriales</taxon>
        <taxon>Nocardioidaceae</taxon>
        <taxon>Nocardioides</taxon>
    </lineage>
</organism>
<dbReference type="GO" id="GO:0016787">
    <property type="term" value="F:hydrolase activity"/>
    <property type="evidence" value="ECO:0007669"/>
    <property type="project" value="InterPro"/>
</dbReference>
<protein>
    <submittedName>
        <fullName evidence="4">TIGR03767 family metallophosphoesterase</fullName>
    </submittedName>
</protein>
<dbReference type="InterPro" id="IPR004843">
    <property type="entry name" value="Calcineurin-like_PHP"/>
</dbReference>
<dbReference type="OrthoDB" id="8132905at2"/>
<feature type="region of interest" description="Disordered" evidence="1">
    <location>
        <begin position="545"/>
        <end position="564"/>
    </location>
</feature>
<evidence type="ECO:0000256" key="2">
    <source>
        <dbReference type="SAM" id="SignalP"/>
    </source>
</evidence>
<evidence type="ECO:0000313" key="4">
    <source>
        <dbReference type="EMBL" id="RNL65505.1"/>
    </source>
</evidence>
<dbReference type="InterPro" id="IPR051918">
    <property type="entry name" value="STPP_CPPED1"/>
</dbReference>
<accession>A0A3N0CPW7</accession>
<dbReference type="SUPFAM" id="SSF56300">
    <property type="entry name" value="Metallo-dependent phosphatases"/>
    <property type="match status" value="1"/>
</dbReference>
<feature type="signal peptide" evidence="2">
    <location>
        <begin position="1"/>
        <end position="34"/>
    </location>
</feature>
<evidence type="ECO:0000313" key="5">
    <source>
        <dbReference type="Proteomes" id="UP000267128"/>
    </source>
</evidence>
<evidence type="ECO:0000256" key="1">
    <source>
        <dbReference type="SAM" id="MobiDB-lite"/>
    </source>
</evidence>
<dbReference type="PROSITE" id="PS51318">
    <property type="entry name" value="TAT"/>
    <property type="match status" value="1"/>
</dbReference>
<dbReference type="InterPro" id="IPR006311">
    <property type="entry name" value="TAT_signal"/>
</dbReference>
<feature type="compositionally biased region" description="Basic and acidic residues" evidence="1">
    <location>
        <begin position="549"/>
        <end position="564"/>
    </location>
</feature>